<evidence type="ECO:0000313" key="2">
    <source>
        <dbReference type="EMBL" id="KOS06788.1"/>
    </source>
</evidence>
<feature type="chain" id="PRO_5005818456" description="Ig-like domain-containing protein" evidence="1">
    <location>
        <begin position="28"/>
        <end position="2940"/>
    </location>
</feature>
<organism evidence="2 3">
    <name type="scientific">Flavobacterium akiainvivens</name>
    <dbReference type="NCBI Taxonomy" id="1202724"/>
    <lineage>
        <taxon>Bacteria</taxon>
        <taxon>Pseudomonadati</taxon>
        <taxon>Bacteroidota</taxon>
        <taxon>Flavobacteriia</taxon>
        <taxon>Flavobacteriales</taxon>
        <taxon>Flavobacteriaceae</taxon>
        <taxon>Flavobacterium</taxon>
    </lineage>
</organism>
<feature type="signal peptide" evidence="1">
    <location>
        <begin position="1"/>
        <end position="27"/>
    </location>
</feature>
<proteinExistence type="predicted"/>
<evidence type="ECO:0000256" key="1">
    <source>
        <dbReference type="SAM" id="SignalP"/>
    </source>
</evidence>
<protein>
    <recommendedName>
        <fullName evidence="4">Ig-like domain-containing protein</fullName>
    </recommendedName>
</protein>
<dbReference type="EMBL" id="LIYD01000005">
    <property type="protein sequence ID" value="KOS06788.1"/>
    <property type="molecule type" value="Genomic_DNA"/>
</dbReference>
<dbReference type="NCBIfam" id="NF038133">
    <property type="entry name" value="choice_anch_L"/>
    <property type="match status" value="1"/>
</dbReference>
<reference evidence="2 3" key="1">
    <citation type="submission" date="2015-08" db="EMBL/GenBank/DDBJ databases">
        <title>Whole genome sequence of Flavobacterium akiainvivens IK-1T, from decaying Wikstroemia oahuensis, an endemic Hawaiian shrub.</title>
        <authorList>
            <person name="Wan X."/>
            <person name="Hou S."/>
            <person name="Saito J."/>
            <person name="Donachie S."/>
        </authorList>
    </citation>
    <scope>NUCLEOTIDE SEQUENCE [LARGE SCALE GENOMIC DNA]</scope>
    <source>
        <strain evidence="2 3">IK-1</strain>
    </source>
</reference>
<dbReference type="RefSeq" id="WP_054408411.1">
    <property type="nucleotide sequence ID" value="NZ_LIYD01000005.1"/>
</dbReference>
<dbReference type="InterPro" id="IPR049804">
    <property type="entry name" value="Choice_anch_L"/>
</dbReference>
<name>A0A0M8MJE9_9FLAO</name>
<dbReference type="PATRIC" id="fig|1202724.3.peg.2632"/>
<keyword evidence="3" id="KW-1185">Reference proteome</keyword>
<keyword evidence="1" id="KW-0732">Signal</keyword>
<dbReference type="InterPro" id="IPR026341">
    <property type="entry name" value="T9SS_type_B"/>
</dbReference>
<gene>
    <name evidence="2" type="ORF">AM493_12715</name>
</gene>
<dbReference type="OrthoDB" id="9765926at2"/>
<sequence>MKKLLLVAAFIASAAAFSQGISVNPNAYTTNQLVNTVLVKNSCLAQVSNVSKSTGTDFGYTSGNGIGYFTNTNPNFPMSSGVVLTSGNAVAAQGPNTNVSSFTAAAWGGDAALNTVMAAAGLPMNSKNATSLEFDFVAATTQLSINYLFASEEYGTYQCESRDAVAILLTNVATGVTTNIAVTPATNQPVSVATIRNILNNSNCTSQNPTLFGQFNGGGNAAASAINYEGQTVLMNASAVLTVGAAYHIKVVVADDGGTAGTDGDYDSAVFFPEGSFDLGQEVVGPSLTQAAGTALCTGETYTINTELNPALYGLSWTRNGDPVAGGATIDITQTGDYILTISNPATGCTTTQPVTVEFAPDIVPNQPGNLYACDNGGTTFTYNLVQNTPVIIQGLNPATLVTYHTTADAANNNTGALSATYTGTPGQTIYARVKSHNSSCYEVVSFQLLTMAPPTATQPGNLSLCETTQGSGTAVFNLSQQSPAILGSQPASQNTIAYFTSQANANNNVDPITTAGAYTGGSQTIYVRVSRNFDVNCFATTSFNLVVTPIPVIPDPEDITACDSYLLPALTTGGYFSSPNGVGPIAQGSSITSSQTVYIYAQTATTPACTAQTSFFVNVVTGTTIPEDVEACSSYTLPTLPSGQFYYNGPDGTGGQIAGGTAITATQDIYFYVPAAATCTGNATFTVTIIQPPVIDDPADVNVCEPYTLPALTNGGYFSSPNGVGPIAANTVISTNQTIYVYAASPADPACTSQNSFTVTINNITVTPSDDITRCGSYQLPALTGGAAYYSSPNGVGPITNTNLTTSQTVYIYAASPTNPACFAQDSFVVTINPLPGLDAIPNVTECTGYILPNLPAGVNYYNGSNPATATVIPQGTNITATQTIYAITPPNEFGCRRVRQFVVTIVGNTPPANPGNQNVCGSYTLPALTSGAYWTGPNGTGTQRFAGDVITTTQTLYVYVVSNNTTPPCSAQSSFVVTVTAGPNIPNIPNVVACNSYTLPALAVGNYYTQPNGGGTMLPANTVITTNQTIYAWAQTGGTQNCTTQRTFTVTIINGSVVPANVTECTSYTLPALTVGGYYSSPNGVGPIAAGTAITATQTIYVYVPVTSGTNCTANNNFTVTITNQPVIPDPEDVSACASYTLPALSSGQYWTGPNGTGTQLFAGNVITSSQIVYVYAANPTVPNCTSQNTFNITINNIDVADVPDQLVCGEYILPPLAVGGYFSSANGVGPIAVGTPIDTNQTIYIYAQTDTTPACSDQETFTVTIKPSPVVPDPGYVAVCGSYILPELTTGNYYTGPGGTGTLYPAGTEITVSQDIYIYAETGGVPNCSTETIFSVVINPEPPANVSACDGYELPELLFGNYYSAPAGGGTPFFAGDIITETQDVYVYVESTVEPNCTDNNFFTITINPTPIVAAVDDVEICDVYVLPQLATGNYYTGPGGTGTLLLAGAEITTTQTIYVFAQTATVPNCTDEESFLVTIHVTPVTDARSDVEICDEYVLDPLTVGNYFELPGGPDVPGQVSHAAGEVITEDITLYIYAASATDADCFSENSFFINIYSIDADDIADVESCDSYVLPALNVGDYYTLPGGPDVAGQVMLNTGDVITTNTTLYVYAELGGRLNCNDEHEFTITIYQTPVVNDTQQDLSVCFEYVLPQLTVGNYFTGSMGTGTQLNAGDVINATATVYIYAATGSDTHTCFDQHSYVVTVNSVYLPDFEDTVYSCQTYTLPALAVGSYYTQPGGQGTPIAPGTVLTTTQTVYVYAETGTVPNCTAEDQFDLIIVQPPVPAAQPTPLFTCAIDDAGHGIFNLQTVIDQVFGNQPNVTVGIYETIQDAQFDENPITAAEIAAYENINPNTQTLYIALTSTLAEGCQTIVEVQLNVNPRPQAVTPAEAYAICDNGTNDADGIGVFDLTIYEDEVLGTMNPAQFTVTYFETAQAAEAGTPVIATPVNYNSDSTTVYIRVTNNATGCYDVVELELIVNPLPVVTQPLPYSLCDVNNPGDAREEFDLTSRIDEITSGEFGLTVTFHDTYAQAVAGTPSITTPDAYTNVEPGVETVFVRVADNETGCYRIVLLDIRVEPLPILVLPTELETTECDTDGDGYATFDLTSLVEDMVNNGADISVAFYETEWDAQNGFNAIENPASYVNAVPFEQEIYVVAVNDNTLCQSTVYAITLFVNPAPQAPDLEDIVLCDDEDNNGQDGRRFVDLTIYEGFIYEETAAAAGTLTIEYFATQQAANNGMPRIVNPANYNGTHEQTIWVRVEMTDTECYSLSSFQLIFNAPWQLTTPTPLTVCNEELPNDNTTIFDLTTKDAEILGPMGVGIGNVVTYHQTQQEAFDGENPITPATAYENETNPEVLFVRVVTPEGCESFTTLSIRVLPLPTPNFTPEALELCDENATGDGLEEFDLTEAEDDIADNDFTVHFAYYPTQADAIAEPPTNEITDPENYVSGTGSVWVRVMANTTNTNDPVCYQLVELPLIVHPLPAQGAVAPYAICEQNTDGFAQFDFNTHLDEILGPDVDPADYGDYTVRFSYNGTPVPYIYTNVVAGNQTIDVYVEYEPTGCNTTVQLQLLVEEQAIAGDVTTPDFDVCDTDGDNDGQFIIDLTQADADIIGSQDPAIHTVTYYTSEQDAIDGTNAIATPATFDATTQTIWARIVNTSTVSGCPDFTSFEVVIELLPEPVIATEGDNHTICVDFVTGEVLRPLTLQSGVAPNGHIYDWYLDGVLVESNGDGYYVAEAPGTYTVIVTGPAPNGCVSDPSEGFEVIQSGPASPIGDGFVVSNAFGENQTITVLVEGYGQYQYSLYPEGPWQNSNVFTDVAPGEHTVYIMDTTADGCNDPISVVANVSVINYPHYFTPNGDGYNDTWNIIGLQAEGYQAIIYIFDRYGKLLKQISPDGEGWDGTFNGNPVPADDYWFTVEFTEGQYRRTVKAHFALKR</sequence>
<dbReference type="STRING" id="1202724.AM493_12715"/>
<dbReference type="Pfam" id="PF13585">
    <property type="entry name" value="CHU_C"/>
    <property type="match status" value="1"/>
</dbReference>
<evidence type="ECO:0000313" key="3">
    <source>
        <dbReference type="Proteomes" id="UP000037755"/>
    </source>
</evidence>
<dbReference type="Proteomes" id="UP000037755">
    <property type="component" value="Unassembled WGS sequence"/>
</dbReference>
<accession>A0A0M8MJE9</accession>
<dbReference type="NCBIfam" id="TIGR04131">
    <property type="entry name" value="Bac_Flav_CTERM"/>
    <property type="match status" value="1"/>
</dbReference>
<evidence type="ECO:0008006" key="4">
    <source>
        <dbReference type="Google" id="ProtNLM"/>
    </source>
</evidence>
<comment type="caution">
    <text evidence="2">The sequence shown here is derived from an EMBL/GenBank/DDBJ whole genome shotgun (WGS) entry which is preliminary data.</text>
</comment>